<dbReference type="PANTHER" id="PTHR23290:SF0">
    <property type="entry name" value="RRNA N6-ADENOSINE-METHYLTRANSFERASE METTL5"/>
    <property type="match status" value="1"/>
</dbReference>
<proteinExistence type="inferred from homology"/>
<dbReference type="Gene3D" id="3.40.50.150">
    <property type="entry name" value="Vaccinia Virus protein VP39"/>
    <property type="match status" value="1"/>
</dbReference>
<dbReference type="InterPro" id="IPR007848">
    <property type="entry name" value="Small_mtfrase_dom"/>
</dbReference>
<protein>
    <recommendedName>
        <fullName evidence="2">Methyltransferase-like protein 5</fullName>
    </recommendedName>
</protein>
<dbReference type="EnsemblMetazoa" id="G26906.5">
    <property type="protein sequence ID" value="G26906.5:cds"/>
    <property type="gene ID" value="G26906"/>
</dbReference>
<dbReference type="GO" id="GO:0008988">
    <property type="term" value="F:rRNA (adenine-N6-)-methyltransferase activity"/>
    <property type="evidence" value="ECO:0007669"/>
    <property type="project" value="TreeGrafter"/>
</dbReference>
<dbReference type="Pfam" id="PF05175">
    <property type="entry name" value="MTS"/>
    <property type="match status" value="1"/>
</dbReference>
<dbReference type="CDD" id="cd02440">
    <property type="entry name" value="AdoMet_MTases"/>
    <property type="match status" value="1"/>
</dbReference>
<dbReference type="PANTHER" id="PTHR23290">
    <property type="entry name" value="RRNA N6-ADENOSINE-METHYLTRANSFERASE METTL5"/>
    <property type="match status" value="1"/>
</dbReference>
<organism evidence="4 5">
    <name type="scientific">Magallana gigas</name>
    <name type="common">Pacific oyster</name>
    <name type="synonym">Crassostrea gigas</name>
    <dbReference type="NCBI Taxonomy" id="29159"/>
    <lineage>
        <taxon>Eukaryota</taxon>
        <taxon>Metazoa</taxon>
        <taxon>Spiralia</taxon>
        <taxon>Lophotrochozoa</taxon>
        <taxon>Mollusca</taxon>
        <taxon>Bivalvia</taxon>
        <taxon>Autobranchia</taxon>
        <taxon>Pteriomorphia</taxon>
        <taxon>Ostreida</taxon>
        <taxon>Ostreoidea</taxon>
        <taxon>Ostreidae</taxon>
        <taxon>Magallana</taxon>
    </lineage>
</organism>
<evidence type="ECO:0000259" key="3">
    <source>
        <dbReference type="Pfam" id="PF05175"/>
    </source>
</evidence>
<dbReference type="AlphaFoldDB" id="A0A8W8L6I2"/>
<evidence type="ECO:0000313" key="5">
    <source>
        <dbReference type="Proteomes" id="UP000005408"/>
    </source>
</evidence>
<dbReference type="GO" id="GO:0003676">
    <property type="term" value="F:nucleic acid binding"/>
    <property type="evidence" value="ECO:0007669"/>
    <property type="project" value="InterPro"/>
</dbReference>
<dbReference type="InterPro" id="IPR002052">
    <property type="entry name" value="DNA_methylase_N6_adenine_CS"/>
</dbReference>
<dbReference type="PROSITE" id="PS00092">
    <property type="entry name" value="N6_MTASE"/>
    <property type="match status" value="1"/>
</dbReference>
<comment type="similarity">
    <text evidence="1">Belongs to the methyltransferase superfamily. PrmA family.</text>
</comment>
<evidence type="ECO:0000256" key="1">
    <source>
        <dbReference type="ARBA" id="ARBA00009741"/>
    </source>
</evidence>
<dbReference type="InterPro" id="IPR051720">
    <property type="entry name" value="rRNA_MeTrfase/Polyamine_Synth"/>
</dbReference>
<accession>A0A8W8L6I2</accession>
<reference evidence="4" key="1">
    <citation type="submission" date="2022-08" db="UniProtKB">
        <authorList>
            <consortium name="EnsemblMetazoa"/>
        </authorList>
    </citation>
    <scope>IDENTIFICATION</scope>
    <source>
        <strain evidence="4">05x7-T-G4-1.051#20</strain>
    </source>
</reference>
<dbReference type="SUPFAM" id="SSF53335">
    <property type="entry name" value="S-adenosyl-L-methionine-dependent methyltransferases"/>
    <property type="match status" value="1"/>
</dbReference>
<evidence type="ECO:0000256" key="2">
    <source>
        <dbReference type="ARBA" id="ARBA00041374"/>
    </source>
</evidence>
<feature type="domain" description="Methyltransferase small" evidence="3">
    <location>
        <begin position="41"/>
        <end position="152"/>
    </location>
</feature>
<dbReference type="InterPro" id="IPR029063">
    <property type="entry name" value="SAM-dependent_MTases_sf"/>
</dbReference>
<name>A0A8W8L6I2_MAGGI</name>
<keyword evidence="5" id="KW-1185">Reference proteome</keyword>
<sequence>MAISKMKLKKLQGYLESVDVFENPKILLEQYPTTPHIAAIMLHEIQTKFADIDGCSVLDLGCGCGVLSIGCVMLGASYVLGIDVDEEALEVCQKNLEDFEIFNVDLLQQDIVNICPISEDASEKVLSKKFDTVIMNPPFGTKKNKGIDMEFVRTGLMMSTNAVYSLHKSKTREHLKKKAQDWGLKIDFLGQFEFDVKNTFKCHKQKEVDIKVDFVRFGHKNK</sequence>
<dbReference type="Proteomes" id="UP000005408">
    <property type="component" value="Unassembled WGS sequence"/>
</dbReference>
<evidence type="ECO:0000313" key="4">
    <source>
        <dbReference type="EnsemblMetazoa" id="G26906.5:cds"/>
    </source>
</evidence>